<dbReference type="InterPro" id="IPR023885">
    <property type="entry name" value="4Fe4S-binding_SPASM_dom"/>
</dbReference>
<keyword evidence="8" id="KW-1185">Reference proteome</keyword>
<dbReference type="InterPro" id="IPR007197">
    <property type="entry name" value="rSAM"/>
</dbReference>
<sequence length="361" mass="40733">MPARKSSSNKVSKIVPLVNQLKKRLVRVPLVMIALTSRCNSQCLMCSYWKSEKQDFPEQFLTPLAADLATLKCQSVGLTGGEPLLHPHFEKIIAALKHQKRTLFLITNGTLLEQKYNDQLFENFKAIYVSLDGPDALTHDAIRGQGAFLNMSTGINYLKSKKPSIPLIARCTIQKKNWRLLPNIVETAFQQGFDAISFVSVDSYSHAYGQKNSVPATTLTEIVPSQDDISEMSKYQAELLARLKIYFQKKFILEAPEKILTMFDYLAAVAGKSSFPPVFCNAPLFSLFINQQAEVSPCFFRPPIGSLHNGRLIPLLNQQTYSKIRIDEQVYQTYCRTCTCALFRGFRFPGRAFPGRAKIRT</sequence>
<keyword evidence="4" id="KW-0411">Iron-sulfur</keyword>
<evidence type="ECO:0000259" key="5">
    <source>
        <dbReference type="Pfam" id="PF04055"/>
    </source>
</evidence>
<dbReference type="Pfam" id="PF04055">
    <property type="entry name" value="Radical_SAM"/>
    <property type="match status" value="1"/>
</dbReference>
<dbReference type="Proteomes" id="UP001594351">
    <property type="component" value="Unassembled WGS sequence"/>
</dbReference>
<protein>
    <submittedName>
        <fullName evidence="7">Radical SAM protein</fullName>
    </submittedName>
</protein>
<evidence type="ECO:0000256" key="2">
    <source>
        <dbReference type="ARBA" id="ARBA00022723"/>
    </source>
</evidence>
<dbReference type="SFLD" id="SFLDG01067">
    <property type="entry name" value="SPASM/twitch_domain_containing"/>
    <property type="match status" value="1"/>
</dbReference>
<evidence type="ECO:0000313" key="7">
    <source>
        <dbReference type="EMBL" id="MFC1848950.1"/>
    </source>
</evidence>
<dbReference type="SUPFAM" id="SSF102114">
    <property type="entry name" value="Radical SAM enzymes"/>
    <property type="match status" value="1"/>
</dbReference>
<dbReference type="Pfam" id="PF13186">
    <property type="entry name" value="SPASM"/>
    <property type="match status" value="1"/>
</dbReference>
<evidence type="ECO:0000313" key="8">
    <source>
        <dbReference type="Proteomes" id="UP001594351"/>
    </source>
</evidence>
<gene>
    <name evidence="7" type="ORF">ACFL27_01965</name>
</gene>
<proteinExistence type="predicted"/>
<evidence type="ECO:0000256" key="4">
    <source>
        <dbReference type="ARBA" id="ARBA00023014"/>
    </source>
</evidence>
<dbReference type="CDD" id="cd01335">
    <property type="entry name" value="Radical_SAM"/>
    <property type="match status" value="1"/>
</dbReference>
<keyword evidence="2" id="KW-0479">Metal-binding</keyword>
<dbReference type="Gene3D" id="3.20.20.70">
    <property type="entry name" value="Aldolase class I"/>
    <property type="match status" value="1"/>
</dbReference>
<dbReference type="SFLD" id="SFLDS00029">
    <property type="entry name" value="Radical_SAM"/>
    <property type="match status" value="1"/>
</dbReference>
<name>A0ABV6YRX6_UNCC1</name>
<reference evidence="7 8" key="1">
    <citation type="submission" date="2024-09" db="EMBL/GenBank/DDBJ databases">
        <title>Laminarin stimulates single cell rates of sulfate reduction while oxygen inhibits transcriptomic activity in coastal marine sediment.</title>
        <authorList>
            <person name="Lindsay M."/>
            <person name="Orcutt B."/>
            <person name="Emerson D."/>
            <person name="Stepanauskas R."/>
            <person name="D'Angelo T."/>
        </authorList>
    </citation>
    <scope>NUCLEOTIDE SEQUENCE [LARGE SCALE GENOMIC DNA]</scope>
    <source>
        <strain evidence="7">SAG AM-311-K15</strain>
    </source>
</reference>
<feature type="domain" description="Radical SAM core" evidence="5">
    <location>
        <begin position="35"/>
        <end position="160"/>
    </location>
</feature>
<keyword evidence="1" id="KW-0949">S-adenosyl-L-methionine</keyword>
<evidence type="ECO:0000259" key="6">
    <source>
        <dbReference type="Pfam" id="PF13186"/>
    </source>
</evidence>
<accession>A0ABV6YRX6</accession>
<feature type="domain" description="4Fe4S-binding SPASM" evidence="6">
    <location>
        <begin position="280"/>
        <end position="339"/>
    </location>
</feature>
<dbReference type="EMBL" id="JBHPBY010000014">
    <property type="protein sequence ID" value="MFC1848950.1"/>
    <property type="molecule type" value="Genomic_DNA"/>
</dbReference>
<keyword evidence="3" id="KW-0408">Iron</keyword>
<dbReference type="PANTHER" id="PTHR11228">
    <property type="entry name" value="RADICAL SAM DOMAIN PROTEIN"/>
    <property type="match status" value="1"/>
</dbReference>
<evidence type="ECO:0000256" key="3">
    <source>
        <dbReference type="ARBA" id="ARBA00023004"/>
    </source>
</evidence>
<evidence type="ECO:0000256" key="1">
    <source>
        <dbReference type="ARBA" id="ARBA00022691"/>
    </source>
</evidence>
<comment type="caution">
    <text evidence="7">The sequence shown here is derived from an EMBL/GenBank/DDBJ whole genome shotgun (WGS) entry which is preliminary data.</text>
</comment>
<organism evidence="7 8">
    <name type="scientific">candidate division CSSED10-310 bacterium</name>
    <dbReference type="NCBI Taxonomy" id="2855610"/>
    <lineage>
        <taxon>Bacteria</taxon>
        <taxon>Bacteria division CSSED10-310</taxon>
    </lineage>
</organism>
<dbReference type="InterPro" id="IPR058240">
    <property type="entry name" value="rSAM_sf"/>
</dbReference>
<dbReference type="InterPro" id="IPR050377">
    <property type="entry name" value="Radical_SAM_PqqE_MftC-like"/>
</dbReference>
<dbReference type="PANTHER" id="PTHR11228:SF7">
    <property type="entry name" value="PQQA PEPTIDE CYCLASE"/>
    <property type="match status" value="1"/>
</dbReference>
<dbReference type="InterPro" id="IPR013785">
    <property type="entry name" value="Aldolase_TIM"/>
</dbReference>